<keyword evidence="14" id="KW-1185">Reference proteome</keyword>
<evidence type="ECO:0000256" key="8">
    <source>
        <dbReference type="PROSITE-ProRule" id="PRU10060"/>
    </source>
</evidence>
<dbReference type="PANTHER" id="PTHR22298">
    <property type="entry name" value="ENDO-1,4-BETA-GLUCANASE"/>
    <property type="match status" value="1"/>
</dbReference>
<protein>
    <recommendedName>
        <fullName evidence="9">Endoglucanase</fullName>
        <ecNumber evidence="9">3.2.1.4</ecNumber>
    </recommendedName>
</protein>
<dbReference type="InterPro" id="IPR033126">
    <property type="entry name" value="Glyco_hydro_9_Asp/Glu_AS"/>
</dbReference>
<evidence type="ECO:0000256" key="3">
    <source>
        <dbReference type="ARBA" id="ARBA00022801"/>
    </source>
</evidence>
<keyword evidence="11" id="KW-1133">Transmembrane helix</keyword>
<keyword evidence="11" id="KW-0472">Membrane</keyword>
<dbReference type="InterPro" id="IPR029044">
    <property type="entry name" value="Nucleotide-diphossugar_trans"/>
</dbReference>
<evidence type="ECO:0000256" key="1">
    <source>
        <dbReference type="ARBA" id="ARBA00000966"/>
    </source>
</evidence>
<feature type="active site" evidence="8">
    <location>
        <position position="1133"/>
    </location>
</feature>
<dbReference type="EMBL" id="CAJHUC010000720">
    <property type="protein sequence ID" value="CAD7697843.1"/>
    <property type="molecule type" value="Genomic_DNA"/>
</dbReference>
<evidence type="ECO:0000313" key="14">
    <source>
        <dbReference type="Proteomes" id="UP000708148"/>
    </source>
</evidence>
<reference evidence="13" key="1">
    <citation type="submission" date="2020-12" db="EMBL/GenBank/DDBJ databases">
        <authorList>
            <person name="Iha C."/>
        </authorList>
    </citation>
    <scope>NUCLEOTIDE SEQUENCE</scope>
</reference>
<dbReference type="Proteomes" id="UP000708148">
    <property type="component" value="Unassembled WGS sequence"/>
</dbReference>
<dbReference type="InterPro" id="IPR001701">
    <property type="entry name" value="Glyco_hydro_9"/>
</dbReference>
<feature type="region of interest" description="Disordered" evidence="10">
    <location>
        <begin position="527"/>
        <end position="563"/>
    </location>
</feature>
<feature type="active site" evidence="8">
    <location>
        <position position="1124"/>
    </location>
</feature>
<gene>
    <name evidence="13" type="ORF">OSTQU699_LOCUS3204</name>
</gene>
<dbReference type="OrthoDB" id="2015928at2759"/>
<evidence type="ECO:0000256" key="7">
    <source>
        <dbReference type="ARBA" id="ARBA00023326"/>
    </source>
</evidence>
<feature type="transmembrane region" description="Helical" evidence="11">
    <location>
        <begin position="394"/>
        <end position="422"/>
    </location>
</feature>
<comment type="caution">
    <text evidence="13">The sequence shown here is derived from an EMBL/GenBank/DDBJ whole genome shotgun (WGS) entry which is preliminary data.</text>
</comment>
<dbReference type="AlphaFoldDB" id="A0A8S1IUQ2"/>
<proteinExistence type="inferred from homology"/>
<evidence type="ECO:0000256" key="4">
    <source>
        <dbReference type="ARBA" id="ARBA00023001"/>
    </source>
</evidence>
<dbReference type="Pfam" id="PF13641">
    <property type="entry name" value="Glyco_tranf_2_3"/>
    <property type="match status" value="1"/>
</dbReference>
<organism evidence="13 14">
    <name type="scientific">Ostreobium quekettii</name>
    <dbReference type="NCBI Taxonomy" id="121088"/>
    <lineage>
        <taxon>Eukaryota</taxon>
        <taxon>Viridiplantae</taxon>
        <taxon>Chlorophyta</taxon>
        <taxon>core chlorophytes</taxon>
        <taxon>Ulvophyceae</taxon>
        <taxon>TCBD clade</taxon>
        <taxon>Bryopsidales</taxon>
        <taxon>Ostreobineae</taxon>
        <taxon>Ostreobiaceae</taxon>
        <taxon>Ostreobium</taxon>
    </lineage>
</organism>
<dbReference type="InterPro" id="IPR012341">
    <property type="entry name" value="6hp_glycosidase-like_sf"/>
</dbReference>
<evidence type="ECO:0000256" key="9">
    <source>
        <dbReference type="RuleBase" id="RU361166"/>
    </source>
</evidence>
<feature type="transmembrane region" description="Helical" evidence="11">
    <location>
        <begin position="64"/>
        <end position="87"/>
    </location>
</feature>
<comment type="similarity">
    <text evidence="2 8 9">Belongs to the glycosyl hydrolase 9 (cellulase E) family.</text>
</comment>
<feature type="region of interest" description="Disordered" evidence="10">
    <location>
        <begin position="496"/>
        <end position="515"/>
    </location>
</feature>
<dbReference type="GO" id="GO:0030245">
    <property type="term" value="P:cellulose catabolic process"/>
    <property type="evidence" value="ECO:0007669"/>
    <property type="project" value="UniProtKB-KW"/>
</dbReference>
<evidence type="ECO:0000259" key="12">
    <source>
        <dbReference type="Pfam" id="PF00759"/>
    </source>
</evidence>
<dbReference type="Gene3D" id="1.50.10.10">
    <property type="match status" value="1"/>
</dbReference>
<feature type="transmembrane region" description="Helical" evidence="11">
    <location>
        <begin position="31"/>
        <end position="52"/>
    </location>
</feature>
<feature type="transmembrane region" description="Helical" evidence="11">
    <location>
        <begin position="622"/>
        <end position="643"/>
    </location>
</feature>
<comment type="catalytic activity">
    <reaction evidence="1 9">
        <text>Endohydrolysis of (1-&gt;4)-beta-D-glucosidic linkages in cellulose, lichenin and cereal beta-D-glucans.</text>
        <dbReference type="EC" id="3.2.1.4"/>
    </reaction>
</comment>
<keyword evidence="11" id="KW-0812">Transmembrane</keyword>
<dbReference type="InterPro" id="IPR008928">
    <property type="entry name" value="6-hairpin_glycosidase_sf"/>
</dbReference>
<dbReference type="Gene3D" id="3.90.550.10">
    <property type="entry name" value="Spore Coat Polysaccharide Biosynthesis Protein SpsA, Chain A"/>
    <property type="match status" value="1"/>
</dbReference>
<dbReference type="Pfam" id="PF00759">
    <property type="entry name" value="Glyco_hydro_9"/>
    <property type="match status" value="1"/>
</dbReference>
<feature type="domain" description="Glycoside hydrolase family 9" evidence="12">
    <location>
        <begin position="712"/>
        <end position="1146"/>
    </location>
</feature>
<feature type="compositionally biased region" description="Low complexity" evidence="10">
    <location>
        <begin position="503"/>
        <end position="515"/>
    </location>
</feature>
<keyword evidence="7 8" id="KW-0624">Polysaccharide degradation</keyword>
<keyword evidence="3 8" id="KW-0378">Hydrolase</keyword>
<keyword evidence="6 8" id="KW-0326">Glycosidase</keyword>
<evidence type="ECO:0000313" key="13">
    <source>
        <dbReference type="EMBL" id="CAD7697843.1"/>
    </source>
</evidence>
<evidence type="ECO:0000256" key="11">
    <source>
        <dbReference type="SAM" id="Phobius"/>
    </source>
</evidence>
<evidence type="ECO:0000256" key="10">
    <source>
        <dbReference type="SAM" id="MobiDB-lite"/>
    </source>
</evidence>
<feature type="transmembrane region" description="Helical" evidence="11">
    <location>
        <begin position="655"/>
        <end position="674"/>
    </location>
</feature>
<sequence>MADANRDSQPGYHYRDERGGKYCRDDAVGHWSFTGCLVMLAYLAAAAYYFYVRIEYTMDVGWMWYAYLFLVLELTGSASIIGYALILMRTVSVKPRRDAPTIQNDYVVRVFVPCYKEDLEIVQATVMAAIDAELPPNCTKHVYLCDDGRDPAKQTWCEEISRRWSEGWLHYCRRPRTKGELNGKAANLNFTLRRIYESSASRYSRTTGFRRAHGAEQDPEARDMFLNEVVAVFDADMVCKSKFFMKTLPILDTCDMVLTPQWFYNVPLMADIFNHANLHLWEYMLPSMDGWGCLSCTGTNFVIRASALSGVGYFPTYTVTEDYALSLELGRHGYKTRYLPEYLAEGEAPEEVSNIFKQRHRWCTGHLQVFFGKRNPIFYPGLSLKMRVMYSLGAYSYMCAAFLTPLFLLAPILAIWFGIFPIDLNRHYPLAFTIYYGMTLFTVYYSRTLKHLIFLWFASNANLVLWYTYANATLSVFMSLLSCGRKKIKFEVTDKTGPSARKGMTSSMSTSSLTSMVSSGSLAGLSYNNPDSDPVRRHASSCGSLADMPDTPTNGANGRESPAFADEPKRLHISIPVHPIDPLDETKKPLLPVSETRASAPPRRSGCTGCVCSIYEFFRDTWVALITLALCVGSIYAGIWLGLGDRHTVHIQMVSILWCGYNAIAPFLVIYYALFNFRGLRGVCCLMAGFSIVALVAVLYSLHVYYRDVYDYTEVLDKSLWFYEAQRSGLLPASNRVPWRGDSGLFDFAPSGTDLIGGYYDAGDTIKFGLPAAVSMSFLAWGMIEFPSSFADAGQKKHMQATLKWGTDYFIKAHTGPEEFVAQVGNGTWEHTAKWGRPEDVLAEGQPGVPRVGWVVNATNPGSDVVGSTAAAMAATAVVFKSVDTTYSHLLLKHAKELYAFGVKRQGLYSDSIIDAQNFYNSTTYHDDLAWGAMWLHYATGEEKYLKDAEKHIKPLIAHLPYTTNWDNVGHAVVLLLHRAYPHNTVYKNSMEKLMDRWIFEFQYTPKKLAWATPWGPDREAANTAMIAMIYADAVEKQGGSAAKYGAYRCWAMFQIRFMLGEYGRSLVTGFGYNPPTHVHHMAASCPDLPSPCGWAQFHSNASNPQTLYGALVGGPDLDGVYNDTRDNYVQNEVSLDYNAGFTGAVAGVMKMDSYGKCYWGGGVFRFFKAVAL</sequence>
<feature type="transmembrane region" description="Helical" evidence="11">
    <location>
        <begin position="428"/>
        <end position="445"/>
    </location>
</feature>
<dbReference type="SUPFAM" id="SSF53448">
    <property type="entry name" value="Nucleotide-diphospho-sugar transferases"/>
    <property type="match status" value="1"/>
</dbReference>
<evidence type="ECO:0000256" key="5">
    <source>
        <dbReference type="ARBA" id="ARBA00023277"/>
    </source>
</evidence>
<dbReference type="PROSITE" id="PS00698">
    <property type="entry name" value="GH9_3"/>
    <property type="match status" value="1"/>
</dbReference>
<evidence type="ECO:0000256" key="6">
    <source>
        <dbReference type="ARBA" id="ARBA00023295"/>
    </source>
</evidence>
<keyword evidence="5 8" id="KW-0119">Carbohydrate metabolism</keyword>
<dbReference type="EC" id="3.2.1.4" evidence="9"/>
<dbReference type="SUPFAM" id="SSF48208">
    <property type="entry name" value="Six-hairpin glycosidases"/>
    <property type="match status" value="1"/>
</dbReference>
<keyword evidence="4 9" id="KW-0136">Cellulose degradation</keyword>
<dbReference type="GO" id="GO:0008810">
    <property type="term" value="F:cellulase activity"/>
    <property type="evidence" value="ECO:0007669"/>
    <property type="project" value="UniProtKB-EC"/>
</dbReference>
<evidence type="ECO:0000256" key="2">
    <source>
        <dbReference type="ARBA" id="ARBA00007072"/>
    </source>
</evidence>
<accession>A0A8S1IUQ2</accession>
<name>A0A8S1IUQ2_9CHLO</name>
<feature type="transmembrane region" description="Helical" evidence="11">
    <location>
        <begin position="680"/>
        <end position="702"/>
    </location>
</feature>